<dbReference type="GO" id="GO:0016740">
    <property type="term" value="F:transferase activity"/>
    <property type="evidence" value="ECO:0007669"/>
    <property type="project" value="UniProtKB-KW"/>
</dbReference>
<keyword evidence="2" id="KW-1185">Reference proteome</keyword>
<keyword evidence="1" id="KW-0808">Transferase</keyword>
<evidence type="ECO:0000313" key="2">
    <source>
        <dbReference type="Proteomes" id="UP000231586"/>
    </source>
</evidence>
<reference evidence="1 2" key="1">
    <citation type="submission" date="2017-11" db="EMBL/GenBank/DDBJ databases">
        <title>Genomic Encyclopedia of Archaeal and Bacterial Type Strains, Phase II (KMG-II): From Individual Species to Whole Genera.</title>
        <authorList>
            <person name="Goeker M."/>
        </authorList>
    </citation>
    <scope>NUCLEOTIDE SEQUENCE [LARGE SCALE GENOMIC DNA]</scope>
    <source>
        <strain evidence="1 2">DSM 22413</strain>
    </source>
</reference>
<dbReference type="PANTHER" id="PTHR23416">
    <property type="entry name" value="SIALIC ACID SYNTHASE-RELATED"/>
    <property type="match status" value="1"/>
</dbReference>
<dbReference type="Pfam" id="PF00132">
    <property type="entry name" value="Hexapep"/>
    <property type="match status" value="1"/>
</dbReference>
<dbReference type="EMBL" id="PGTZ01000007">
    <property type="protein sequence ID" value="PJI94112.1"/>
    <property type="molecule type" value="Genomic_DNA"/>
</dbReference>
<organism evidence="1 2">
    <name type="scientific">Luteimicrobium subarcticum</name>
    <dbReference type="NCBI Taxonomy" id="620910"/>
    <lineage>
        <taxon>Bacteria</taxon>
        <taxon>Bacillati</taxon>
        <taxon>Actinomycetota</taxon>
        <taxon>Actinomycetes</taxon>
        <taxon>Micrococcales</taxon>
        <taxon>Luteimicrobium</taxon>
    </lineage>
</organism>
<proteinExistence type="predicted"/>
<dbReference type="CDD" id="cd04647">
    <property type="entry name" value="LbH_MAT_like"/>
    <property type="match status" value="1"/>
</dbReference>
<dbReference type="RefSeq" id="WP_100349699.1">
    <property type="nucleotide sequence ID" value="NZ_PGTZ01000007.1"/>
</dbReference>
<gene>
    <name evidence="1" type="ORF">CLV34_1598</name>
</gene>
<dbReference type="InterPro" id="IPR011004">
    <property type="entry name" value="Trimer_LpxA-like_sf"/>
</dbReference>
<sequence length="180" mass="18895">MPAYSRRRETIVWIAGWPLWRQRARRRILSRAAVHVDDHAEVCAGLLIRDVGPLTVPRGCYLGPRMTIDTSGPIVLGENVGIGDNVSLVTGAHRIGAPDGRAGEHHAEGITIGTGTWIGSGAMVLPGVTIGPGCVVGAGAVVTSDLRAHGLYVGVPARHVRDLPLDAVSQEPPTTDGILV</sequence>
<name>A0A2M8WT26_9MICO</name>
<dbReference type="SUPFAM" id="SSF51161">
    <property type="entry name" value="Trimeric LpxA-like enzymes"/>
    <property type="match status" value="1"/>
</dbReference>
<dbReference type="AlphaFoldDB" id="A0A2M8WT26"/>
<dbReference type="InterPro" id="IPR001451">
    <property type="entry name" value="Hexapep"/>
</dbReference>
<accession>A0A2M8WT26</accession>
<dbReference type="InterPro" id="IPR051159">
    <property type="entry name" value="Hexapeptide_acetyltransf"/>
</dbReference>
<dbReference type="Proteomes" id="UP000231586">
    <property type="component" value="Unassembled WGS sequence"/>
</dbReference>
<protein>
    <submittedName>
        <fullName evidence="1">Maltose O-acetyltransferase</fullName>
    </submittedName>
</protein>
<comment type="caution">
    <text evidence="1">The sequence shown here is derived from an EMBL/GenBank/DDBJ whole genome shotgun (WGS) entry which is preliminary data.</text>
</comment>
<evidence type="ECO:0000313" key="1">
    <source>
        <dbReference type="EMBL" id="PJI94112.1"/>
    </source>
</evidence>
<dbReference type="OrthoDB" id="2643438at2"/>
<dbReference type="Gene3D" id="2.160.10.10">
    <property type="entry name" value="Hexapeptide repeat proteins"/>
    <property type="match status" value="1"/>
</dbReference>